<dbReference type="RefSeq" id="WP_132229639.1">
    <property type="nucleotide sequence ID" value="NZ_NRRH01000016.1"/>
</dbReference>
<name>A0A4R4AAM5_MARGR</name>
<organism evidence="3 4">
    <name type="scientific">Marichromatium gracile</name>
    <name type="common">Chromatium gracile</name>
    <dbReference type="NCBI Taxonomy" id="1048"/>
    <lineage>
        <taxon>Bacteria</taxon>
        <taxon>Pseudomonadati</taxon>
        <taxon>Pseudomonadota</taxon>
        <taxon>Gammaproteobacteria</taxon>
        <taxon>Chromatiales</taxon>
        <taxon>Chromatiaceae</taxon>
        <taxon>Marichromatium</taxon>
    </lineage>
</organism>
<sequence>MSLRQHPLAEEFPLAPELCHLNHAAVGPWPRRSVEVVRRFAEDNAAHGSLAYLDWLQVETRLRERLARLVGSADTGSIALLKNTSEALSVIAHGLPWSAGDNIVGIAQEFPSNRIVWESLAPRGVDWRALDLEQSSDPESDLCALCDERTRLIAVSWVQYARGLRLDLARIGAFCRERDILFCVDAIQGLGALPFSLADSGADFVVADGHKWMLGPEGLALLHIAPTQLERLALHQFGWHMVANPGDFEQRDWSPAPDARRFECGSPNLLAAHALESSLSLLEEVGTTTVETLIRQRTDWLIAAIDRHGLELLTPRPPERRAGIVTFRVPGVASEHLYPALMRHQVLCAQRGGGIRFSPHFHTTEETLERAIDAVIRLSSTL</sequence>
<evidence type="ECO:0000313" key="3">
    <source>
        <dbReference type="EMBL" id="TCW36007.1"/>
    </source>
</evidence>
<protein>
    <submittedName>
        <fullName evidence="3">Selenocysteine lyase/cysteine desulfurase</fullName>
    </submittedName>
</protein>
<evidence type="ECO:0000256" key="1">
    <source>
        <dbReference type="ARBA" id="ARBA00022898"/>
    </source>
</evidence>
<evidence type="ECO:0000313" key="4">
    <source>
        <dbReference type="Proteomes" id="UP000295247"/>
    </source>
</evidence>
<dbReference type="Gene3D" id="3.40.640.10">
    <property type="entry name" value="Type I PLP-dependent aspartate aminotransferase-like (Major domain)"/>
    <property type="match status" value="1"/>
</dbReference>
<dbReference type="Gene3D" id="3.90.1150.10">
    <property type="entry name" value="Aspartate Aminotransferase, domain 1"/>
    <property type="match status" value="1"/>
</dbReference>
<dbReference type="InterPro" id="IPR015424">
    <property type="entry name" value="PyrdxlP-dep_Trfase"/>
</dbReference>
<dbReference type="AlphaFoldDB" id="A0A4R4AAM5"/>
<accession>A0A4R4AAM5</accession>
<comment type="caution">
    <text evidence="3">The sequence shown here is derived from an EMBL/GenBank/DDBJ whole genome shotgun (WGS) entry which is preliminary data.</text>
</comment>
<proteinExistence type="predicted"/>
<keyword evidence="1" id="KW-0663">Pyridoxal phosphate</keyword>
<gene>
    <name evidence="3" type="ORF">EDC29_105182</name>
</gene>
<dbReference type="InterPro" id="IPR015421">
    <property type="entry name" value="PyrdxlP-dep_Trfase_major"/>
</dbReference>
<reference evidence="3 4" key="1">
    <citation type="submission" date="2019-03" db="EMBL/GenBank/DDBJ databases">
        <title>Genomic Encyclopedia of Type Strains, Phase IV (KMG-IV): sequencing the most valuable type-strain genomes for metagenomic binning, comparative biology and taxonomic classification.</title>
        <authorList>
            <person name="Goeker M."/>
        </authorList>
    </citation>
    <scope>NUCLEOTIDE SEQUENCE [LARGE SCALE GENOMIC DNA]</scope>
    <source>
        <strain evidence="3 4">DSM 203</strain>
    </source>
</reference>
<dbReference type="EMBL" id="SMDC01000005">
    <property type="protein sequence ID" value="TCW36007.1"/>
    <property type="molecule type" value="Genomic_DNA"/>
</dbReference>
<feature type="domain" description="Aminotransferase class V" evidence="2">
    <location>
        <begin position="60"/>
        <end position="347"/>
    </location>
</feature>
<dbReference type="Proteomes" id="UP000295247">
    <property type="component" value="Unassembled WGS sequence"/>
</dbReference>
<dbReference type="SUPFAM" id="SSF53383">
    <property type="entry name" value="PLP-dependent transferases"/>
    <property type="match status" value="1"/>
</dbReference>
<evidence type="ECO:0000259" key="2">
    <source>
        <dbReference type="Pfam" id="PF00266"/>
    </source>
</evidence>
<dbReference type="PANTHER" id="PTHR43586">
    <property type="entry name" value="CYSTEINE DESULFURASE"/>
    <property type="match status" value="1"/>
</dbReference>
<dbReference type="GO" id="GO:0016829">
    <property type="term" value="F:lyase activity"/>
    <property type="evidence" value="ECO:0007669"/>
    <property type="project" value="UniProtKB-KW"/>
</dbReference>
<dbReference type="PANTHER" id="PTHR43586:SF15">
    <property type="entry name" value="BLR3095 PROTEIN"/>
    <property type="match status" value="1"/>
</dbReference>
<keyword evidence="3" id="KW-0456">Lyase</keyword>
<dbReference type="Pfam" id="PF00266">
    <property type="entry name" value="Aminotran_5"/>
    <property type="match status" value="1"/>
</dbReference>
<dbReference type="InterPro" id="IPR015422">
    <property type="entry name" value="PyrdxlP-dep_Trfase_small"/>
</dbReference>
<dbReference type="InterPro" id="IPR000192">
    <property type="entry name" value="Aminotrans_V_dom"/>
</dbReference>